<dbReference type="Proteomes" id="UP000199572">
    <property type="component" value="Unassembled WGS sequence"/>
</dbReference>
<accession>A0A1H9IN33</accession>
<dbReference type="EMBL" id="FOGG01000001">
    <property type="protein sequence ID" value="SEQ75929.1"/>
    <property type="molecule type" value="Genomic_DNA"/>
</dbReference>
<name>A0A1H9IN33_9SPHI</name>
<dbReference type="InterPro" id="IPR021958">
    <property type="entry name" value="DUF3575"/>
</dbReference>
<evidence type="ECO:0000313" key="2">
    <source>
        <dbReference type="Proteomes" id="UP000199572"/>
    </source>
</evidence>
<evidence type="ECO:0000313" key="1">
    <source>
        <dbReference type="EMBL" id="SEQ75929.1"/>
    </source>
</evidence>
<keyword evidence="2" id="KW-1185">Reference proteome</keyword>
<dbReference type="AlphaFoldDB" id="A0A1H9IN33"/>
<dbReference type="STRING" id="390241.SAMN04488023_10119"/>
<evidence type="ECO:0008006" key="3">
    <source>
        <dbReference type="Google" id="ProtNLM"/>
    </source>
</evidence>
<reference evidence="1 2" key="1">
    <citation type="submission" date="2016-10" db="EMBL/GenBank/DDBJ databases">
        <authorList>
            <person name="de Groot N.N."/>
        </authorList>
    </citation>
    <scope>NUCLEOTIDE SEQUENCE [LARGE SCALE GENOMIC DNA]</scope>
    <source>
        <strain evidence="1 2">DSM 18610</strain>
    </source>
</reference>
<sequence>MGLFFIFNSFGQATNVKFPADTGKNLIKLNFGSFLFKTLNVQYERAIHKKMVLGLGIRFAPKGSVPFIASFGDDEEVTGSIKTGNFAFTPEVRWYFGKNVFKGFYVAPFLRLANYTAALDYDYTVDGSQEIIPLKGNLTTFTTGVLIGAQWRIANKVYFDWSIFGPQYGFSKGKISGTKSLSAEEQKSLREELKGLESDMPIGKISSSVDGNGATVNVSGPWAGIRANLGIGYRF</sequence>
<dbReference type="Pfam" id="PF12099">
    <property type="entry name" value="DUF3575"/>
    <property type="match status" value="1"/>
</dbReference>
<organism evidence="1 2">
    <name type="scientific">Pedobacter rhizosphaerae</name>
    <dbReference type="NCBI Taxonomy" id="390241"/>
    <lineage>
        <taxon>Bacteria</taxon>
        <taxon>Pseudomonadati</taxon>
        <taxon>Bacteroidota</taxon>
        <taxon>Sphingobacteriia</taxon>
        <taxon>Sphingobacteriales</taxon>
        <taxon>Sphingobacteriaceae</taxon>
        <taxon>Pedobacter</taxon>
    </lineage>
</organism>
<gene>
    <name evidence="1" type="ORF">SAMN04488023_10119</name>
</gene>
<protein>
    <recommendedName>
        <fullName evidence="3">DUF3575 domain-containing protein</fullName>
    </recommendedName>
</protein>
<proteinExistence type="predicted"/>